<comment type="caution">
    <text evidence="3">The sequence shown here is derived from an EMBL/GenBank/DDBJ whole genome shotgun (WGS) entry which is preliminary data.</text>
</comment>
<gene>
    <name evidence="3" type="ORF">H9S92_16595</name>
</gene>
<evidence type="ECO:0000313" key="3">
    <source>
        <dbReference type="EMBL" id="MBC6995787.1"/>
    </source>
</evidence>
<proteinExistence type="predicted"/>
<dbReference type="AlphaFoldDB" id="A0A923TED1"/>
<dbReference type="Proteomes" id="UP000650081">
    <property type="component" value="Unassembled WGS sequence"/>
</dbReference>
<dbReference type="EMBL" id="JACSIT010000141">
    <property type="protein sequence ID" value="MBC6995787.1"/>
    <property type="molecule type" value="Genomic_DNA"/>
</dbReference>
<keyword evidence="2" id="KW-0812">Transmembrane</keyword>
<feature type="transmembrane region" description="Helical" evidence="2">
    <location>
        <begin position="21"/>
        <end position="41"/>
    </location>
</feature>
<feature type="coiled-coil region" evidence="1">
    <location>
        <begin position="109"/>
        <end position="150"/>
    </location>
</feature>
<dbReference type="Gene3D" id="1.10.150.20">
    <property type="entry name" value="5' to 3' exonuclease, C-terminal subdomain"/>
    <property type="match status" value="1"/>
</dbReference>
<sequence>MNDIFDLIALFFAELTNEEKIILALLALLVFTFGVVVGWIVQGSKTRRYKKELLLLRKDRDEYEAHYRSADAKQKALAKELEVVSHEKVAALDRTQALTQELALRSQQLTDAQQAAEELRATNQSYAATIESLNDQVIGLKTQNEQLLAAGAAQVVTVDAGAAAGDGPGDKGGVAASNESLNAYIAQSEYRFRLLEERIAELTAGGNSVTSRGLDAGGYVVQQPGAPYGAPAAEPLIIRADTAQAGVRLGSQGGTEVIVQATPSIQVPILSPQRSDHHDDLTRIRNIGPFLQRKLNEADIYSYEQIANWKEADIVTYTELIGYLPGIIERDDWVGQARQLLNSPDHDAEPHDASPEEEDAAEGELRIVEGIGPKIESVLRQAGITSLTVLAETSAETLRNILDAAGPNYKSHDPKTWPVQAGLATDGKMEELKAWQRELKGGKND</sequence>
<evidence type="ECO:0000256" key="1">
    <source>
        <dbReference type="SAM" id="Coils"/>
    </source>
</evidence>
<dbReference type="RefSeq" id="WP_187467808.1">
    <property type="nucleotide sequence ID" value="NZ_JACSIT010000141.1"/>
</dbReference>
<keyword evidence="2" id="KW-0472">Membrane</keyword>
<protein>
    <submittedName>
        <fullName evidence="3">Uncharacterized protein</fullName>
    </submittedName>
</protein>
<keyword evidence="4" id="KW-1185">Reference proteome</keyword>
<evidence type="ECO:0000256" key="2">
    <source>
        <dbReference type="SAM" id="Phobius"/>
    </source>
</evidence>
<organism evidence="3 4">
    <name type="scientific">Neolewinella lacunae</name>
    <dbReference type="NCBI Taxonomy" id="1517758"/>
    <lineage>
        <taxon>Bacteria</taxon>
        <taxon>Pseudomonadati</taxon>
        <taxon>Bacteroidota</taxon>
        <taxon>Saprospiria</taxon>
        <taxon>Saprospirales</taxon>
        <taxon>Lewinellaceae</taxon>
        <taxon>Neolewinella</taxon>
    </lineage>
</organism>
<reference evidence="3" key="1">
    <citation type="submission" date="2020-08" db="EMBL/GenBank/DDBJ databases">
        <title>Lewinella bacteria from marine environments.</title>
        <authorList>
            <person name="Zhong Y."/>
        </authorList>
    </citation>
    <scope>NUCLEOTIDE SEQUENCE</scope>
    <source>
        <strain evidence="3">KCTC 42187</strain>
    </source>
</reference>
<keyword evidence="1" id="KW-0175">Coiled coil</keyword>
<evidence type="ECO:0000313" key="4">
    <source>
        <dbReference type="Proteomes" id="UP000650081"/>
    </source>
</evidence>
<accession>A0A923TED1</accession>
<keyword evidence="2" id="KW-1133">Transmembrane helix</keyword>
<name>A0A923TED1_9BACT</name>